<evidence type="ECO:0000313" key="2">
    <source>
        <dbReference type="EMBL" id="BAP54648.1"/>
    </source>
</evidence>
<evidence type="ECO:0000313" key="3">
    <source>
        <dbReference type="Proteomes" id="UP000031623"/>
    </source>
</evidence>
<dbReference type="HOGENOM" id="CLU_037682_0_0_6"/>
<name>A0A090AAU2_9GAMM</name>
<protein>
    <submittedName>
        <fullName evidence="2">Peptidylarginine deiminase</fullName>
    </submittedName>
</protein>
<dbReference type="KEGG" id="tig:THII_0351"/>
<keyword evidence="3" id="KW-1185">Reference proteome</keyword>
<dbReference type="PANTHER" id="PTHR31377">
    <property type="entry name" value="AGMATINE DEIMINASE-RELATED"/>
    <property type="match status" value="1"/>
</dbReference>
<sequence>MGWPYRPESWSTDLVQVQASYVKVAQAIARFEPVKMIVPLEHAKLAEQLLGSTGIEIVTLPINDIWLRDTGPTFVINNHGQVAGIDWQFNAWGEARENLSDYQQDVLLAQHILDYLQLPRYAAPLVLEGGAIHTDGEGTVLVTEECLLNPNRNPHLTRVEIETLLQEYLGITQIIWLGQGLQDDETAGHIDNLASFARPGVVIALTSSDPQDSNYLALQDNLRRLRGATDAQGRQLEIIEIEQPARRDDQNGLRLSLSYLNFYLANGGIIVPTFNDPADPFAVTTLAKVFPNYQIVPIYALDLCYGGGNIHCITQQQPLP</sequence>
<dbReference type="GO" id="GO:0009446">
    <property type="term" value="P:putrescine biosynthetic process"/>
    <property type="evidence" value="ECO:0007669"/>
    <property type="project" value="InterPro"/>
</dbReference>
<gene>
    <name evidence="2" type="ORF">THII_0351</name>
</gene>
<dbReference type="GO" id="GO:0047632">
    <property type="term" value="F:agmatine deiminase activity"/>
    <property type="evidence" value="ECO:0007669"/>
    <property type="project" value="TreeGrafter"/>
</dbReference>
<dbReference type="GO" id="GO:0004668">
    <property type="term" value="F:protein-arginine deiminase activity"/>
    <property type="evidence" value="ECO:0007669"/>
    <property type="project" value="InterPro"/>
</dbReference>
<accession>A0A090AAU2</accession>
<keyword evidence="1" id="KW-0378">Hydrolase</keyword>
<proteinExistence type="predicted"/>
<dbReference type="InterPro" id="IPR007466">
    <property type="entry name" value="Peptidyl-Arg-deiminase_porph"/>
</dbReference>
<reference evidence="2 3" key="1">
    <citation type="journal article" date="2014" name="ISME J.">
        <title>Ecophysiology of Thioploca ingrica as revealed by the complete genome sequence supplemented with proteomic evidence.</title>
        <authorList>
            <person name="Kojima H."/>
            <person name="Ogura Y."/>
            <person name="Yamamoto N."/>
            <person name="Togashi T."/>
            <person name="Mori H."/>
            <person name="Watanabe T."/>
            <person name="Nemoto F."/>
            <person name="Kurokawa K."/>
            <person name="Hayashi T."/>
            <person name="Fukui M."/>
        </authorList>
    </citation>
    <scope>NUCLEOTIDE SEQUENCE [LARGE SCALE GENOMIC DNA]</scope>
</reference>
<organism evidence="2 3">
    <name type="scientific">Thioploca ingrica</name>
    <dbReference type="NCBI Taxonomy" id="40754"/>
    <lineage>
        <taxon>Bacteria</taxon>
        <taxon>Pseudomonadati</taxon>
        <taxon>Pseudomonadota</taxon>
        <taxon>Gammaproteobacteria</taxon>
        <taxon>Thiotrichales</taxon>
        <taxon>Thiotrichaceae</taxon>
        <taxon>Thioploca</taxon>
    </lineage>
</organism>
<dbReference type="PANTHER" id="PTHR31377:SF0">
    <property type="entry name" value="AGMATINE DEIMINASE-RELATED"/>
    <property type="match status" value="1"/>
</dbReference>
<dbReference type="EMBL" id="AP014633">
    <property type="protein sequence ID" value="BAP54648.1"/>
    <property type="molecule type" value="Genomic_DNA"/>
</dbReference>
<dbReference type="Proteomes" id="UP000031623">
    <property type="component" value="Chromosome"/>
</dbReference>
<dbReference type="STRING" id="40754.THII_0351"/>
<dbReference type="Gene3D" id="3.75.10.10">
    <property type="entry name" value="L-arginine/glycine Amidinotransferase, Chain A"/>
    <property type="match status" value="1"/>
</dbReference>
<dbReference type="SUPFAM" id="SSF55909">
    <property type="entry name" value="Pentein"/>
    <property type="match status" value="1"/>
</dbReference>
<dbReference type="Pfam" id="PF04371">
    <property type="entry name" value="PAD_porph"/>
    <property type="match status" value="1"/>
</dbReference>
<evidence type="ECO:0000256" key="1">
    <source>
        <dbReference type="ARBA" id="ARBA00022801"/>
    </source>
</evidence>
<dbReference type="AlphaFoldDB" id="A0A090AAU2"/>